<feature type="region of interest" description="Disordered" evidence="2">
    <location>
        <begin position="91"/>
        <end position="157"/>
    </location>
</feature>
<evidence type="ECO:0000313" key="4">
    <source>
        <dbReference type="Proteomes" id="UP000697107"/>
    </source>
</evidence>
<evidence type="ECO:0000256" key="2">
    <source>
        <dbReference type="SAM" id="MobiDB-lite"/>
    </source>
</evidence>
<dbReference type="AlphaFoldDB" id="A0A8T1FGU3"/>
<sequence length="275" mass="31742">MRRERQSLASWLETREERRGEHSITELRARVCDLAQQAWRICYVHMREGCPRCSQVRDRPTREDWDVQFDMWGPSDEERRWIGRYERSLSQRAQSQVRRGGTRRDPSRGSRSRSRPRGRHREAATRRHINKWGGGGGPSRRKAGPSRRRGTSEQSPWRVAGFVLGTVGGLRGPQATPDLERLSIEQYRLMMADAQQERDDALDAYQLAESAQREAGVASKLAAREQRDRWELLERFRRLETAQLGAPQVGGLSLEQRGLGSSRRQRRRRTSGGDA</sequence>
<evidence type="ECO:0000256" key="1">
    <source>
        <dbReference type="SAM" id="Coils"/>
    </source>
</evidence>
<feature type="compositionally biased region" description="Basic residues" evidence="2">
    <location>
        <begin position="139"/>
        <end position="149"/>
    </location>
</feature>
<gene>
    <name evidence="3" type="ORF">PC118_g16349</name>
</gene>
<evidence type="ECO:0000313" key="3">
    <source>
        <dbReference type="EMBL" id="KAG2971317.1"/>
    </source>
</evidence>
<dbReference type="EMBL" id="RCML01000675">
    <property type="protein sequence ID" value="KAG2971317.1"/>
    <property type="molecule type" value="Genomic_DNA"/>
</dbReference>
<feature type="compositionally biased region" description="Basic residues" evidence="2">
    <location>
        <begin position="263"/>
        <end position="275"/>
    </location>
</feature>
<name>A0A8T1FGU3_9STRA</name>
<protein>
    <submittedName>
        <fullName evidence="3">Uncharacterized protein</fullName>
    </submittedName>
</protein>
<feature type="coiled-coil region" evidence="1">
    <location>
        <begin position="184"/>
        <end position="211"/>
    </location>
</feature>
<organism evidence="3 4">
    <name type="scientific">Phytophthora cactorum</name>
    <dbReference type="NCBI Taxonomy" id="29920"/>
    <lineage>
        <taxon>Eukaryota</taxon>
        <taxon>Sar</taxon>
        <taxon>Stramenopiles</taxon>
        <taxon>Oomycota</taxon>
        <taxon>Peronosporomycetes</taxon>
        <taxon>Peronosporales</taxon>
        <taxon>Peronosporaceae</taxon>
        <taxon>Phytophthora</taxon>
    </lineage>
</organism>
<accession>A0A8T1FGU3</accession>
<keyword evidence="1" id="KW-0175">Coiled coil</keyword>
<feature type="region of interest" description="Disordered" evidence="2">
    <location>
        <begin position="247"/>
        <end position="275"/>
    </location>
</feature>
<dbReference type="VEuPathDB" id="FungiDB:PC110_g23239"/>
<feature type="compositionally biased region" description="Basic residues" evidence="2">
    <location>
        <begin position="110"/>
        <end position="130"/>
    </location>
</feature>
<dbReference type="Proteomes" id="UP000697107">
    <property type="component" value="Unassembled WGS sequence"/>
</dbReference>
<proteinExistence type="predicted"/>
<reference evidence="3" key="1">
    <citation type="submission" date="2018-10" db="EMBL/GenBank/DDBJ databases">
        <title>Effector identification in a new, highly contiguous assembly of the strawberry crown rot pathogen Phytophthora cactorum.</title>
        <authorList>
            <person name="Armitage A.D."/>
            <person name="Nellist C.F."/>
            <person name="Bates H."/>
            <person name="Vickerstaff R.J."/>
            <person name="Harrison R.J."/>
        </authorList>
    </citation>
    <scope>NUCLEOTIDE SEQUENCE</scope>
    <source>
        <strain evidence="3">P415</strain>
    </source>
</reference>
<comment type="caution">
    <text evidence="3">The sequence shown here is derived from an EMBL/GenBank/DDBJ whole genome shotgun (WGS) entry which is preliminary data.</text>
</comment>